<organism evidence="1 2">
    <name type="scientific">Anaerobaca lacustris</name>
    <dbReference type="NCBI Taxonomy" id="3044600"/>
    <lineage>
        <taxon>Bacteria</taxon>
        <taxon>Pseudomonadati</taxon>
        <taxon>Planctomycetota</taxon>
        <taxon>Phycisphaerae</taxon>
        <taxon>Sedimentisphaerales</taxon>
        <taxon>Anaerobacaceae</taxon>
        <taxon>Anaerobaca</taxon>
    </lineage>
</organism>
<protein>
    <submittedName>
        <fullName evidence="1">Uncharacterized protein</fullName>
    </submittedName>
</protein>
<comment type="caution">
    <text evidence="1">The sequence shown here is derived from an EMBL/GenBank/DDBJ whole genome shotgun (WGS) entry which is preliminary data.</text>
</comment>
<sequence>MIDQDKLVDVAERCDREIEAKIRALKAVDFELAYLALLTREGIKPLSRWEKPIDDRPLTILRQMDLHVERIRRKVRSGKVFDETIFGRAAMHLEIYAEHFRDRPVDKSAETVRVEGFLFGYPPCCVSHYVRQPYAPHEFPMHQQEILFHWSCRGCEITPSLIPHYERIHRIVCGV</sequence>
<dbReference type="EMBL" id="JASCXX010000002">
    <property type="protein sequence ID" value="MDI6447970.1"/>
    <property type="molecule type" value="Genomic_DNA"/>
</dbReference>
<dbReference type="RefSeq" id="WP_349243381.1">
    <property type="nucleotide sequence ID" value="NZ_JASCXX010000002.1"/>
</dbReference>
<accession>A0AAW6TTJ4</accession>
<reference evidence="1" key="1">
    <citation type="submission" date="2023-05" db="EMBL/GenBank/DDBJ databases">
        <title>Anaerotaeda fermentans gen. nov., sp. nov., a novel anaerobic planctomycete of the new family within the order Sedimentisphaerales isolated from Taman Peninsula, Russia.</title>
        <authorList>
            <person name="Khomyakova M.A."/>
            <person name="Merkel A.Y."/>
            <person name="Slobodkin A.I."/>
        </authorList>
    </citation>
    <scope>NUCLEOTIDE SEQUENCE</scope>
    <source>
        <strain evidence="1">M17dextr</strain>
    </source>
</reference>
<gene>
    <name evidence="1" type="ORF">QJ522_02845</name>
</gene>
<keyword evidence="2" id="KW-1185">Reference proteome</keyword>
<dbReference type="AlphaFoldDB" id="A0AAW6TTJ4"/>
<proteinExistence type="predicted"/>
<evidence type="ECO:0000313" key="2">
    <source>
        <dbReference type="Proteomes" id="UP001431776"/>
    </source>
</evidence>
<dbReference type="Proteomes" id="UP001431776">
    <property type="component" value="Unassembled WGS sequence"/>
</dbReference>
<name>A0AAW6TTJ4_9BACT</name>
<evidence type="ECO:0000313" key="1">
    <source>
        <dbReference type="EMBL" id="MDI6447970.1"/>
    </source>
</evidence>